<evidence type="ECO:0000313" key="4">
    <source>
        <dbReference type="Proteomes" id="UP000799771"/>
    </source>
</evidence>
<accession>A0A6A6A4N9</accession>
<dbReference type="Gene3D" id="3.30.40.10">
    <property type="entry name" value="Zinc/RING finger domain, C3HC4 (zinc finger)"/>
    <property type="match status" value="1"/>
</dbReference>
<proteinExistence type="predicted"/>
<dbReference type="RefSeq" id="XP_033519953.1">
    <property type="nucleotide sequence ID" value="XM_033673093.1"/>
</dbReference>
<sequence>MEEILLQSMNAPASATVYQHVRLRLRNLKDLRKLLQEHETPKSLLEMSCEDVHRLGKQHFPPSSSGFRLAIVTDEDAVLEEARQARDWLSGMLACHEKLLSREHLLRMFRLAIEKDMAGQKERWSEKEKLYMVLTDPKLVTLEDRLKAAFTTVLHLNLAQQLQHVGEKAQVRFDRVERTEALTAQTDDIRDSIVVKARNVKVDHFACAAPLSLLTSQTPAEEIACPICQNSHTDMRTFTIPDLLADYPVRIKYCGHFVGKACLEQWMMTPKIEAAKYPHRTCPLCRVKIEGVDTPALPVALRKHVVTDWRAMEVLREMEEGWEMEVDECLDAVVACMSEEVAVEEMLAEVARRRMTSKWGFESEEKILRSKLEELRKEKWVWGFRGDAIWRRLRDEWVGSGIVRKD</sequence>
<name>A0A6A6A4N9_9PLEO</name>
<dbReference type="GeneID" id="54413525"/>
<keyword evidence="1" id="KW-0863">Zinc-finger</keyword>
<dbReference type="PROSITE" id="PS50089">
    <property type="entry name" value="ZF_RING_2"/>
    <property type="match status" value="1"/>
</dbReference>
<evidence type="ECO:0000259" key="2">
    <source>
        <dbReference type="PROSITE" id="PS50089"/>
    </source>
</evidence>
<organism evidence="3 4">
    <name type="scientific">Dothidotthia symphoricarpi CBS 119687</name>
    <dbReference type="NCBI Taxonomy" id="1392245"/>
    <lineage>
        <taxon>Eukaryota</taxon>
        <taxon>Fungi</taxon>
        <taxon>Dikarya</taxon>
        <taxon>Ascomycota</taxon>
        <taxon>Pezizomycotina</taxon>
        <taxon>Dothideomycetes</taxon>
        <taxon>Pleosporomycetidae</taxon>
        <taxon>Pleosporales</taxon>
        <taxon>Dothidotthiaceae</taxon>
        <taxon>Dothidotthia</taxon>
    </lineage>
</organism>
<dbReference type="SUPFAM" id="SSF57850">
    <property type="entry name" value="RING/U-box"/>
    <property type="match status" value="1"/>
</dbReference>
<keyword evidence="1" id="KW-0479">Metal-binding</keyword>
<protein>
    <recommendedName>
        <fullName evidence="2">RING-type domain-containing protein</fullName>
    </recommendedName>
</protein>
<dbReference type="InterPro" id="IPR001841">
    <property type="entry name" value="Znf_RING"/>
</dbReference>
<dbReference type="CDD" id="cd16448">
    <property type="entry name" value="RING-H2"/>
    <property type="match status" value="1"/>
</dbReference>
<evidence type="ECO:0000313" key="3">
    <source>
        <dbReference type="EMBL" id="KAF2125561.1"/>
    </source>
</evidence>
<dbReference type="Proteomes" id="UP000799771">
    <property type="component" value="Unassembled WGS sequence"/>
</dbReference>
<dbReference type="AlphaFoldDB" id="A0A6A6A4N9"/>
<dbReference type="EMBL" id="ML977516">
    <property type="protein sequence ID" value="KAF2125561.1"/>
    <property type="molecule type" value="Genomic_DNA"/>
</dbReference>
<dbReference type="OrthoDB" id="8062037at2759"/>
<reference evidence="3" key="1">
    <citation type="journal article" date="2020" name="Stud. Mycol.">
        <title>101 Dothideomycetes genomes: a test case for predicting lifestyles and emergence of pathogens.</title>
        <authorList>
            <person name="Haridas S."/>
            <person name="Albert R."/>
            <person name="Binder M."/>
            <person name="Bloem J."/>
            <person name="Labutti K."/>
            <person name="Salamov A."/>
            <person name="Andreopoulos B."/>
            <person name="Baker S."/>
            <person name="Barry K."/>
            <person name="Bills G."/>
            <person name="Bluhm B."/>
            <person name="Cannon C."/>
            <person name="Castanera R."/>
            <person name="Culley D."/>
            <person name="Daum C."/>
            <person name="Ezra D."/>
            <person name="Gonzalez J."/>
            <person name="Henrissat B."/>
            <person name="Kuo A."/>
            <person name="Liang C."/>
            <person name="Lipzen A."/>
            <person name="Lutzoni F."/>
            <person name="Magnuson J."/>
            <person name="Mondo S."/>
            <person name="Nolan M."/>
            <person name="Ohm R."/>
            <person name="Pangilinan J."/>
            <person name="Park H.-J."/>
            <person name="Ramirez L."/>
            <person name="Alfaro M."/>
            <person name="Sun H."/>
            <person name="Tritt A."/>
            <person name="Yoshinaga Y."/>
            <person name="Zwiers L.-H."/>
            <person name="Turgeon B."/>
            <person name="Goodwin S."/>
            <person name="Spatafora J."/>
            <person name="Crous P."/>
            <person name="Grigoriev I."/>
        </authorList>
    </citation>
    <scope>NUCLEOTIDE SEQUENCE</scope>
    <source>
        <strain evidence="3">CBS 119687</strain>
    </source>
</reference>
<keyword evidence="4" id="KW-1185">Reference proteome</keyword>
<feature type="domain" description="RING-type" evidence="2">
    <location>
        <begin position="225"/>
        <end position="286"/>
    </location>
</feature>
<dbReference type="InterPro" id="IPR013083">
    <property type="entry name" value="Znf_RING/FYVE/PHD"/>
</dbReference>
<keyword evidence="1" id="KW-0862">Zinc</keyword>
<evidence type="ECO:0000256" key="1">
    <source>
        <dbReference type="PROSITE-ProRule" id="PRU00175"/>
    </source>
</evidence>
<gene>
    <name evidence="3" type="ORF">P153DRAFT_434587</name>
</gene>
<dbReference type="GO" id="GO:0008270">
    <property type="term" value="F:zinc ion binding"/>
    <property type="evidence" value="ECO:0007669"/>
    <property type="project" value="UniProtKB-KW"/>
</dbReference>